<dbReference type="Pfam" id="PF12680">
    <property type="entry name" value="SnoaL_2"/>
    <property type="match status" value="1"/>
</dbReference>
<sequence>MSSPKINLESLEKSHWSSTDKRNAALAIEFVQLMMNDHNFDEMTRRYAGQPYQQHNRNIANGIEGVVNTVSNLVKNAPEFSYDVKHVYVDGDYVILHSHATLKAKHRGDDTQGLNIVDTWKVVDGRLVEHWDAVQGISFSMRLYALMTGGQIRNGNGVF</sequence>
<protein>
    <submittedName>
        <fullName evidence="2">Polyketide cyclase</fullName>
    </submittedName>
</protein>
<organism evidence="2 3">
    <name type="scientific">Photobacterium galatheae</name>
    <dbReference type="NCBI Taxonomy" id="1654360"/>
    <lineage>
        <taxon>Bacteria</taxon>
        <taxon>Pseudomonadati</taxon>
        <taxon>Pseudomonadota</taxon>
        <taxon>Gammaproteobacteria</taxon>
        <taxon>Vibrionales</taxon>
        <taxon>Vibrionaceae</taxon>
        <taxon>Photobacterium</taxon>
    </lineage>
</organism>
<dbReference type="EMBL" id="JMIB01000018">
    <property type="protein sequence ID" value="KDM91797.1"/>
    <property type="molecule type" value="Genomic_DNA"/>
</dbReference>
<dbReference type="AlphaFoldDB" id="A0A066RVS7"/>
<evidence type="ECO:0000313" key="3">
    <source>
        <dbReference type="Proteomes" id="UP000027192"/>
    </source>
</evidence>
<proteinExistence type="predicted"/>
<evidence type="ECO:0000313" key="2">
    <source>
        <dbReference type="EMBL" id="KDM91797.1"/>
    </source>
</evidence>
<feature type="domain" description="SnoaL-like" evidence="1">
    <location>
        <begin position="29"/>
        <end position="130"/>
    </location>
</feature>
<dbReference type="OrthoDB" id="9812089at2"/>
<comment type="caution">
    <text evidence="2">The sequence shown here is derived from an EMBL/GenBank/DDBJ whole genome shotgun (WGS) entry which is preliminary data.</text>
</comment>
<evidence type="ECO:0000259" key="1">
    <source>
        <dbReference type="Pfam" id="PF12680"/>
    </source>
</evidence>
<dbReference type="Gene3D" id="3.10.450.50">
    <property type="match status" value="1"/>
</dbReference>
<dbReference type="RefSeq" id="WP_036751716.1">
    <property type="nucleotide sequence ID" value="NZ_JAGSGC010000001.1"/>
</dbReference>
<dbReference type="InterPro" id="IPR032710">
    <property type="entry name" value="NTF2-like_dom_sf"/>
</dbReference>
<accession>A0A066RVS7</accession>
<dbReference type="SUPFAM" id="SSF54427">
    <property type="entry name" value="NTF2-like"/>
    <property type="match status" value="1"/>
</dbReference>
<dbReference type="InterPro" id="IPR037401">
    <property type="entry name" value="SnoaL-like"/>
</dbReference>
<dbReference type="STRING" id="1654360.EA58_09820"/>
<reference evidence="2 3" key="1">
    <citation type="submission" date="2014-04" db="EMBL/GenBank/DDBJ databases">
        <title>Draft genome sequence of Photobacterium halotolerans S2753: a solonamide, ngercheumicin and holomycin producer.</title>
        <authorList>
            <person name="Machado H.R."/>
            <person name="Gram L."/>
        </authorList>
    </citation>
    <scope>NUCLEOTIDE SEQUENCE [LARGE SCALE GENOMIC DNA]</scope>
    <source>
        <strain evidence="2 3">S2753</strain>
    </source>
</reference>
<name>A0A066RVS7_9GAMM</name>
<keyword evidence="3" id="KW-1185">Reference proteome</keyword>
<dbReference type="Proteomes" id="UP000027192">
    <property type="component" value="Unassembled WGS sequence"/>
</dbReference>
<gene>
    <name evidence="2" type="ORF">EA58_09820</name>
</gene>